<sequence length="443" mass="50749">MYFESIHFSLDVVKFSFLEHRSNIPRSSLELAYFPLRQAEDTIRSFRWAPTENYSPCNATCGQAGKQTRTYICEQVTFRRTTGKAEEVIERSDDQFCAKAEKPETETKACIGDPCPVTTYFQWLVSETWSDCPCGEDSKQTRNVTCQKVTSEKTSGGEVKTRENADSFKCKKLSRKPETSRPCPSLPCQSIHFQWYAPEVWPDCPCGKNSTQTRNVTCQKITTTKMSGKKKETVEETDLVNCDRLLGKPAISRLCHGLPCPPIYKWHATDKWGECKAACGLTGKQIRLYSCKETSQNGQVVDVKRNQCKHISKPNAESKSCEGPPCPLQWSIGFWSQCSVSCGMGKRYRKVYCGDPETDKDDFLCKNDPPATSKKCVLKACPELQDENCTDMYSFCSAYRALRFRCKRSRFRRKCCKTCSDDKRSMKRKKTSVRQRGMWRYFR</sequence>
<dbReference type="AlphaFoldDB" id="A0AAV4AZK5"/>
<evidence type="ECO:0000313" key="5">
    <source>
        <dbReference type="EMBL" id="GFO12447.1"/>
    </source>
</evidence>
<reference evidence="5 6" key="1">
    <citation type="journal article" date="2021" name="Elife">
        <title>Chloroplast acquisition without the gene transfer in kleptoplastic sea slugs, Plakobranchus ocellatus.</title>
        <authorList>
            <person name="Maeda T."/>
            <person name="Takahashi S."/>
            <person name="Yoshida T."/>
            <person name="Shimamura S."/>
            <person name="Takaki Y."/>
            <person name="Nagai Y."/>
            <person name="Toyoda A."/>
            <person name="Suzuki Y."/>
            <person name="Arimoto A."/>
            <person name="Ishii H."/>
            <person name="Satoh N."/>
            <person name="Nishiyama T."/>
            <person name="Hasebe M."/>
            <person name="Maruyama T."/>
            <person name="Minagawa J."/>
            <person name="Obokata J."/>
            <person name="Shigenobu S."/>
        </authorList>
    </citation>
    <scope>NUCLEOTIDE SEQUENCE [LARGE SCALE GENOMIC DNA]</scope>
</reference>
<keyword evidence="4" id="KW-0677">Repeat</keyword>
<keyword evidence="2" id="KW-0964">Secreted</keyword>
<accession>A0AAV4AZK5</accession>
<dbReference type="SMART" id="SM00209">
    <property type="entry name" value="TSP1"/>
    <property type="match status" value="4"/>
</dbReference>
<keyword evidence="6" id="KW-1185">Reference proteome</keyword>
<keyword evidence="5" id="KW-0482">Metalloprotease</keyword>
<dbReference type="FunFam" id="2.20.100.10:FF:000005">
    <property type="entry name" value="ADAM metallopeptidase with thrombospondin type 1 motif 9"/>
    <property type="match status" value="1"/>
</dbReference>
<evidence type="ECO:0000256" key="1">
    <source>
        <dbReference type="ARBA" id="ARBA00004613"/>
    </source>
</evidence>
<dbReference type="PROSITE" id="PS50092">
    <property type="entry name" value="TSP1"/>
    <property type="match status" value="2"/>
</dbReference>
<evidence type="ECO:0000256" key="3">
    <source>
        <dbReference type="ARBA" id="ARBA00022729"/>
    </source>
</evidence>
<dbReference type="EMBL" id="BLXT01004423">
    <property type="protein sequence ID" value="GFO12447.1"/>
    <property type="molecule type" value="Genomic_DNA"/>
</dbReference>
<protein>
    <submittedName>
        <fullName evidence="5">A disintegrin and metalloproteinase with thrombospondin motifs 3</fullName>
    </submittedName>
</protein>
<dbReference type="PANTHER" id="PTHR13723">
    <property type="entry name" value="ADAMTS A DISINTEGRIN AND METALLOPROTEASE WITH THROMBOSPONDIN MOTIFS PROTEASE"/>
    <property type="match status" value="1"/>
</dbReference>
<evidence type="ECO:0000313" key="6">
    <source>
        <dbReference type="Proteomes" id="UP000735302"/>
    </source>
</evidence>
<comment type="subcellular location">
    <subcellularLocation>
        <location evidence="1">Secreted</location>
    </subcellularLocation>
</comment>
<evidence type="ECO:0000256" key="4">
    <source>
        <dbReference type="ARBA" id="ARBA00022737"/>
    </source>
</evidence>
<keyword evidence="3" id="KW-0732">Signal</keyword>
<comment type="caution">
    <text evidence="5">The sequence shown here is derived from an EMBL/GenBank/DDBJ whole genome shotgun (WGS) entry which is preliminary data.</text>
</comment>
<dbReference type="InterPro" id="IPR000884">
    <property type="entry name" value="TSP1_rpt"/>
</dbReference>
<organism evidence="5 6">
    <name type="scientific">Plakobranchus ocellatus</name>
    <dbReference type="NCBI Taxonomy" id="259542"/>
    <lineage>
        <taxon>Eukaryota</taxon>
        <taxon>Metazoa</taxon>
        <taxon>Spiralia</taxon>
        <taxon>Lophotrochozoa</taxon>
        <taxon>Mollusca</taxon>
        <taxon>Gastropoda</taxon>
        <taxon>Heterobranchia</taxon>
        <taxon>Euthyneura</taxon>
        <taxon>Panpulmonata</taxon>
        <taxon>Sacoglossa</taxon>
        <taxon>Placobranchoidea</taxon>
        <taxon>Plakobranchidae</taxon>
        <taxon>Plakobranchus</taxon>
    </lineage>
</organism>
<dbReference type="InterPro" id="IPR036383">
    <property type="entry name" value="TSP1_rpt_sf"/>
</dbReference>
<dbReference type="GO" id="GO:0005576">
    <property type="term" value="C:extracellular region"/>
    <property type="evidence" value="ECO:0007669"/>
    <property type="project" value="UniProtKB-SubCell"/>
</dbReference>
<gene>
    <name evidence="5" type="ORF">PoB_003895200</name>
</gene>
<dbReference type="Proteomes" id="UP000735302">
    <property type="component" value="Unassembled WGS sequence"/>
</dbReference>
<dbReference type="InterPro" id="IPR050439">
    <property type="entry name" value="ADAMTS_ADAMTS-like"/>
</dbReference>
<dbReference type="GO" id="GO:0008237">
    <property type="term" value="F:metallopeptidase activity"/>
    <property type="evidence" value="ECO:0007669"/>
    <property type="project" value="UniProtKB-KW"/>
</dbReference>
<dbReference type="SUPFAM" id="SSF82895">
    <property type="entry name" value="TSP-1 type 1 repeat"/>
    <property type="match status" value="2"/>
</dbReference>
<name>A0AAV4AZK5_9GAST</name>
<proteinExistence type="predicted"/>
<dbReference type="Gene3D" id="2.20.100.10">
    <property type="entry name" value="Thrombospondin type-1 (TSP1) repeat"/>
    <property type="match status" value="3"/>
</dbReference>
<dbReference type="Pfam" id="PF19030">
    <property type="entry name" value="TSP1_ADAMTS"/>
    <property type="match status" value="2"/>
</dbReference>
<evidence type="ECO:0000256" key="2">
    <source>
        <dbReference type="ARBA" id="ARBA00022525"/>
    </source>
</evidence>
<keyword evidence="5" id="KW-0378">Hydrolase</keyword>
<keyword evidence="5" id="KW-0645">Protease</keyword>